<dbReference type="InterPro" id="IPR014784">
    <property type="entry name" value="Cu2_ascorb_mOase-like_C"/>
</dbReference>
<feature type="non-terminal residue" evidence="3">
    <location>
        <position position="358"/>
    </location>
</feature>
<evidence type="ECO:0000313" key="3">
    <source>
        <dbReference type="EMBL" id="SVB63271.1"/>
    </source>
</evidence>
<dbReference type="SUPFAM" id="SSF49742">
    <property type="entry name" value="PHM/PNGase F"/>
    <property type="match status" value="2"/>
</dbReference>
<reference evidence="3" key="1">
    <citation type="submission" date="2018-05" db="EMBL/GenBank/DDBJ databases">
        <authorList>
            <person name="Lanie J.A."/>
            <person name="Ng W.-L."/>
            <person name="Kazmierczak K.M."/>
            <person name="Andrzejewski T.M."/>
            <person name="Davidsen T.M."/>
            <person name="Wayne K.J."/>
            <person name="Tettelin H."/>
            <person name="Glass J.I."/>
            <person name="Rusch D."/>
            <person name="Podicherti R."/>
            <person name="Tsui H.-C.T."/>
            <person name="Winkler M.E."/>
        </authorList>
    </citation>
    <scope>NUCLEOTIDE SEQUENCE</scope>
</reference>
<dbReference type="Gene3D" id="2.60.120.230">
    <property type="match status" value="1"/>
</dbReference>
<dbReference type="EMBL" id="UINC01050382">
    <property type="protein sequence ID" value="SVB63271.1"/>
    <property type="molecule type" value="Genomic_DNA"/>
</dbReference>
<feature type="region of interest" description="Disordered" evidence="2">
    <location>
        <begin position="198"/>
        <end position="219"/>
    </location>
</feature>
<protein>
    <recommendedName>
        <fullName evidence="4">Cytochrome c domain-containing protein</fullName>
    </recommendedName>
</protein>
<evidence type="ECO:0000256" key="2">
    <source>
        <dbReference type="SAM" id="MobiDB-lite"/>
    </source>
</evidence>
<dbReference type="GO" id="GO:0005507">
    <property type="term" value="F:copper ion binding"/>
    <property type="evidence" value="ECO:0007669"/>
    <property type="project" value="InterPro"/>
</dbReference>
<evidence type="ECO:0000256" key="1">
    <source>
        <dbReference type="ARBA" id="ARBA00023157"/>
    </source>
</evidence>
<dbReference type="InterPro" id="IPR008977">
    <property type="entry name" value="PHM/PNGase_F_dom_sf"/>
</dbReference>
<keyword evidence="1" id="KW-1015">Disulfide bond</keyword>
<name>A0A382FMS7_9ZZZZ</name>
<proteinExistence type="predicted"/>
<sequence length="358" mass="40030">MRLHILNGLLLGGTFALSAVEAKKTELNFSEHIAPIVFNNCTTCHRKGEATPFAFMNYNDVRKRGKLIAKVTESKFMPPWHAESADYKFQDERGLTEDEIGMLAKWVESGMVEGDKKKLPTLPKYTSGWQLGEPDLVVKMTEPYPVSAEGRDIYRSFVIPLDIKQNKWVKAVEFKPGEPSVVHHSLFRYDTTGNARRLDARTSTPGFTGMGRGGRSTQSLGGWAVGGRAKFLPKGLAFRLPKGSDLVLDMHFHLSGKSEKEVSTVGLYFSDEPPTSTFTGIQMPPVFGALSRVDIPAGEKKYTVKDSFVVPIDVEAFGISSHAHYLGKELKMTATFPNGKTKELLWIKNWDFSWQEQY</sequence>
<dbReference type="Gene3D" id="2.60.120.310">
    <property type="entry name" value="Copper type II, ascorbate-dependent monooxygenase, N-terminal domain"/>
    <property type="match status" value="1"/>
</dbReference>
<dbReference type="GO" id="GO:0016715">
    <property type="term" value="F:oxidoreductase activity, acting on paired donors, with incorporation or reduction of molecular oxygen, reduced ascorbate as one donor, and incorporation of one atom of oxygen"/>
    <property type="evidence" value="ECO:0007669"/>
    <property type="project" value="InterPro"/>
</dbReference>
<gene>
    <name evidence="3" type="ORF">METZ01_LOCUS216125</name>
</gene>
<accession>A0A382FMS7</accession>
<organism evidence="3">
    <name type="scientific">marine metagenome</name>
    <dbReference type="NCBI Taxonomy" id="408172"/>
    <lineage>
        <taxon>unclassified sequences</taxon>
        <taxon>metagenomes</taxon>
        <taxon>ecological metagenomes</taxon>
    </lineage>
</organism>
<dbReference type="InterPro" id="IPR036939">
    <property type="entry name" value="Cu2_ascorb_mOase_N_sf"/>
</dbReference>
<evidence type="ECO:0008006" key="4">
    <source>
        <dbReference type="Google" id="ProtNLM"/>
    </source>
</evidence>
<dbReference type="AlphaFoldDB" id="A0A382FMS7"/>